<keyword evidence="9" id="KW-1185">Reference proteome</keyword>
<dbReference type="PRINTS" id="PR00625">
    <property type="entry name" value="JDOMAIN"/>
</dbReference>
<dbReference type="PANTHER" id="PTHR44029:SF1">
    <property type="entry name" value="DNAJ HOMOLOG SUBFAMILY C MEMBER 21"/>
    <property type="match status" value="1"/>
</dbReference>
<protein>
    <recommendedName>
        <fullName evidence="10">J domain-containing protein</fullName>
    </recommendedName>
</protein>
<dbReference type="PROSITE" id="PS00636">
    <property type="entry name" value="DNAJ_1"/>
    <property type="match status" value="1"/>
</dbReference>
<dbReference type="STRING" id="1215338.A0A059J645"/>
<gene>
    <name evidence="8" type="ORF">H109_05157</name>
</gene>
<dbReference type="Proteomes" id="UP000024533">
    <property type="component" value="Unassembled WGS sequence"/>
</dbReference>
<dbReference type="SUPFAM" id="SSF57667">
    <property type="entry name" value="beta-beta-alpha zinc fingers"/>
    <property type="match status" value="1"/>
</dbReference>
<feature type="region of interest" description="Disordered" evidence="5">
    <location>
        <begin position="86"/>
        <end position="105"/>
    </location>
</feature>
<evidence type="ECO:0000313" key="9">
    <source>
        <dbReference type="Proteomes" id="UP000024533"/>
    </source>
</evidence>
<evidence type="ECO:0000256" key="2">
    <source>
        <dbReference type="ARBA" id="ARBA00022771"/>
    </source>
</evidence>
<dbReference type="InterPro" id="IPR013087">
    <property type="entry name" value="Znf_C2H2_type"/>
</dbReference>
<feature type="domain" description="C2H2-type" evidence="7">
    <location>
        <begin position="309"/>
        <end position="333"/>
    </location>
</feature>
<keyword evidence="1" id="KW-0479">Metal-binding</keyword>
<accession>A0A059J645</accession>
<keyword evidence="3" id="KW-0862">Zinc</keyword>
<evidence type="ECO:0000256" key="5">
    <source>
        <dbReference type="SAM" id="MobiDB-lite"/>
    </source>
</evidence>
<dbReference type="PROSITE" id="PS50076">
    <property type="entry name" value="DNAJ_2"/>
    <property type="match status" value="1"/>
</dbReference>
<evidence type="ECO:0000259" key="6">
    <source>
        <dbReference type="PROSITE" id="PS50076"/>
    </source>
</evidence>
<dbReference type="InterPro" id="IPR018253">
    <property type="entry name" value="DnaJ_domain_CS"/>
</dbReference>
<dbReference type="SMART" id="SM00355">
    <property type="entry name" value="ZnF_C2H2"/>
    <property type="match status" value="2"/>
</dbReference>
<evidence type="ECO:0000256" key="3">
    <source>
        <dbReference type="ARBA" id="ARBA00022833"/>
    </source>
</evidence>
<feature type="domain" description="J" evidence="6">
    <location>
        <begin position="24"/>
        <end position="90"/>
    </location>
</feature>
<dbReference type="Pfam" id="PF12171">
    <property type="entry name" value="zf-C2H2_jaz"/>
    <property type="match status" value="1"/>
</dbReference>
<dbReference type="InterPro" id="IPR051964">
    <property type="entry name" value="Chaperone_stress_response"/>
</dbReference>
<dbReference type="PANTHER" id="PTHR44029">
    <property type="entry name" value="DNAJ HOMOLOG SUBFAMILY C MEMBER 21"/>
    <property type="match status" value="1"/>
</dbReference>
<dbReference type="CDD" id="cd06257">
    <property type="entry name" value="DnaJ"/>
    <property type="match status" value="1"/>
</dbReference>
<dbReference type="SUPFAM" id="SSF46565">
    <property type="entry name" value="Chaperone J-domain"/>
    <property type="match status" value="1"/>
</dbReference>
<feature type="compositionally biased region" description="Low complexity" evidence="5">
    <location>
        <begin position="538"/>
        <end position="549"/>
    </location>
</feature>
<evidence type="ECO:0008006" key="10">
    <source>
        <dbReference type="Google" id="ProtNLM"/>
    </source>
</evidence>
<evidence type="ECO:0000313" key="8">
    <source>
        <dbReference type="EMBL" id="KDB22967.1"/>
    </source>
</evidence>
<dbReference type="Pfam" id="PF12756">
    <property type="entry name" value="zf-C2H2_2"/>
    <property type="match status" value="1"/>
</dbReference>
<feature type="compositionally biased region" description="Basic and acidic residues" evidence="5">
    <location>
        <begin position="343"/>
        <end position="352"/>
    </location>
</feature>
<dbReference type="GO" id="GO:0003676">
    <property type="term" value="F:nucleic acid binding"/>
    <property type="evidence" value="ECO:0007669"/>
    <property type="project" value="InterPro"/>
</dbReference>
<keyword evidence="2 4" id="KW-0863">Zinc-finger</keyword>
<dbReference type="Gene3D" id="3.30.160.60">
    <property type="entry name" value="Classic Zinc Finger"/>
    <property type="match status" value="1"/>
</dbReference>
<dbReference type="PROSITE" id="PS00028">
    <property type="entry name" value="ZINC_FINGER_C2H2_1"/>
    <property type="match status" value="2"/>
</dbReference>
<dbReference type="InterPro" id="IPR001623">
    <property type="entry name" value="DnaJ_domain"/>
</dbReference>
<dbReference type="EMBL" id="AOKY01000326">
    <property type="protein sequence ID" value="KDB22967.1"/>
    <property type="molecule type" value="Genomic_DNA"/>
</dbReference>
<feature type="region of interest" description="Disordered" evidence="5">
    <location>
        <begin position="535"/>
        <end position="555"/>
    </location>
</feature>
<name>A0A059J645_TRIIM</name>
<dbReference type="SMART" id="SM00451">
    <property type="entry name" value="ZnF_U1"/>
    <property type="match status" value="2"/>
</dbReference>
<dbReference type="OMA" id="FTWMEQW"/>
<evidence type="ECO:0000259" key="7">
    <source>
        <dbReference type="PROSITE" id="PS50157"/>
    </source>
</evidence>
<evidence type="ECO:0000256" key="1">
    <source>
        <dbReference type="ARBA" id="ARBA00022723"/>
    </source>
</evidence>
<comment type="caution">
    <text evidence="8">The sequence shown here is derived from an EMBL/GenBank/DDBJ whole genome shotgun (WGS) entry which is preliminary data.</text>
</comment>
<dbReference type="SMART" id="SM00271">
    <property type="entry name" value="DnaJ"/>
    <property type="match status" value="1"/>
</dbReference>
<dbReference type="InterPro" id="IPR003604">
    <property type="entry name" value="Matrin/U1-like-C_Znf_C2H2"/>
</dbReference>
<dbReference type="PROSITE" id="PS50157">
    <property type="entry name" value="ZINC_FINGER_C2H2_2"/>
    <property type="match status" value="2"/>
</dbReference>
<feature type="compositionally biased region" description="Acidic residues" evidence="5">
    <location>
        <begin position="430"/>
        <end position="441"/>
    </location>
</feature>
<feature type="region of interest" description="Disordered" evidence="5">
    <location>
        <begin position="343"/>
        <end position="441"/>
    </location>
</feature>
<feature type="compositionally biased region" description="Basic and acidic residues" evidence="5">
    <location>
        <begin position="416"/>
        <end position="429"/>
    </location>
</feature>
<dbReference type="GO" id="GO:0008270">
    <property type="term" value="F:zinc ion binding"/>
    <property type="evidence" value="ECO:0007669"/>
    <property type="project" value="UniProtKB-KW"/>
</dbReference>
<dbReference type="Pfam" id="PF00226">
    <property type="entry name" value="DnaJ"/>
    <property type="match status" value="1"/>
</dbReference>
<evidence type="ECO:0000256" key="4">
    <source>
        <dbReference type="PROSITE-ProRule" id="PRU00042"/>
    </source>
</evidence>
<dbReference type="InterPro" id="IPR022755">
    <property type="entry name" value="Znf_C2H2_jaz"/>
</dbReference>
<proteinExistence type="predicted"/>
<dbReference type="OrthoDB" id="5894at2759"/>
<feature type="domain" description="C2H2-type" evidence="7">
    <location>
        <begin position="513"/>
        <end position="538"/>
    </location>
</feature>
<dbReference type="InterPro" id="IPR041661">
    <property type="entry name" value="ZN622/Rei1/Reh1_Znf-C2H2"/>
</dbReference>
<dbReference type="AlphaFoldDB" id="A0A059J645"/>
<reference evidence="8 9" key="1">
    <citation type="submission" date="2014-02" db="EMBL/GenBank/DDBJ databases">
        <title>The Genome Sequence of Trichophyton interdigitale MR816.</title>
        <authorList>
            <consortium name="The Broad Institute Genomics Platform"/>
            <person name="Cuomo C.A."/>
            <person name="White T.C."/>
            <person name="Graser Y."/>
            <person name="Martinez-Rossi N."/>
            <person name="Heitman J."/>
            <person name="Young S.K."/>
            <person name="Zeng Q."/>
            <person name="Gargeya S."/>
            <person name="Abouelleil A."/>
            <person name="Alvarado L."/>
            <person name="Chapman S.B."/>
            <person name="Gainer-Dewar J."/>
            <person name="Goldberg J."/>
            <person name="Griggs A."/>
            <person name="Gujja S."/>
            <person name="Hansen M."/>
            <person name="Howarth C."/>
            <person name="Imamovic A."/>
            <person name="Larimer J."/>
            <person name="Martinez D."/>
            <person name="Murphy C."/>
            <person name="Pearson M.D."/>
            <person name="Persinoti G."/>
            <person name="Poon T."/>
            <person name="Priest M."/>
            <person name="Roberts A.D."/>
            <person name="Saif S."/>
            <person name="Shea T.D."/>
            <person name="Sykes S.N."/>
            <person name="Wortman J."/>
            <person name="Nusbaum C."/>
            <person name="Birren B."/>
        </authorList>
    </citation>
    <scope>NUCLEOTIDE SEQUENCE [LARGE SCALE GENOMIC DNA]</scope>
    <source>
        <strain evidence="8 9">MR816</strain>
    </source>
</reference>
<dbReference type="Pfam" id="PF21884">
    <property type="entry name" value="ZUO1-like_ZHD"/>
    <property type="match status" value="1"/>
</dbReference>
<dbReference type="Gene3D" id="1.10.287.110">
    <property type="entry name" value="DnaJ domain"/>
    <property type="match status" value="1"/>
</dbReference>
<dbReference type="InterPro" id="IPR036869">
    <property type="entry name" value="J_dom_sf"/>
</dbReference>
<dbReference type="HOGENOM" id="CLU_009539_2_1_1"/>
<dbReference type="InterPro" id="IPR036236">
    <property type="entry name" value="Znf_C2H2_sf"/>
</dbReference>
<sequence length="555" mass="62203">MGQGQSSSRQGGAADEAHDAFERDFYAILGVERDATAEEIKKAYRRKALELHPDKNYGNVEEATALFAEVQSAYEILSDPQERAWYDSHKDAGGGGGDAGVQGPENSRFTAAADVMSLIMKFNPRMEFSDAPTGFFGGLNDTFSRLASEELVACRLDDLEPVHYPSFGRKDDAPDSVRRFYAAWSSFATKKSYAWKDVYRYSEAPDRRVRRLMEKENRRLREDGIRDFNDAVRSLVAFVRKRDPRYKATVQSEADRQRILRESAAAQAARSRRANEAKLRDFTLPEWAQSTEAEEELFPSESESEQNHFECVICNKNFKSEKQFEAHERSKKHVKALKQLQREMKLEDKHLNLDAVEPGEMEPMSDSNNGHEHENNNNNDPELTGSQTPASKQELSDAEPAADYSSDRSVSPEPSSEARADQPHSRVDQGTDDLDGGEVDEEEIRKHVLGDNQDIIDPIAGKLSSLSTGQAEAQDEIEEEEDIVLLPAKKPGKAKQKRAKKAAAAQALGAEQFVCAVCRASFTSRSKLFTHLREEGHAQAPVSQKQQQAAKKKKR</sequence>
<organism evidence="8 9">
    <name type="scientific">Trichophyton interdigitale (strain MR816)</name>
    <dbReference type="NCBI Taxonomy" id="1215338"/>
    <lineage>
        <taxon>Eukaryota</taxon>
        <taxon>Fungi</taxon>
        <taxon>Dikarya</taxon>
        <taxon>Ascomycota</taxon>
        <taxon>Pezizomycotina</taxon>
        <taxon>Eurotiomycetes</taxon>
        <taxon>Eurotiomycetidae</taxon>
        <taxon>Onygenales</taxon>
        <taxon>Arthrodermataceae</taxon>
        <taxon>Trichophyton</taxon>
    </lineage>
</organism>
<feature type="compositionally biased region" description="Polar residues" evidence="5">
    <location>
        <begin position="380"/>
        <end position="393"/>
    </location>
</feature>
<dbReference type="GO" id="GO:0005737">
    <property type="term" value="C:cytoplasm"/>
    <property type="evidence" value="ECO:0007669"/>
    <property type="project" value="TreeGrafter"/>
</dbReference>
<dbReference type="InterPro" id="IPR054076">
    <property type="entry name" value="ZUO1-like_ZHD"/>
</dbReference>